<proteinExistence type="predicted"/>
<dbReference type="Pfam" id="PF03473">
    <property type="entry name" value="MOSC"/>
    <property type="match status" value="1"/>
</dbReference>
<comment type="caution">
    <text evidence="3">The sequence shown here is derived from an EMBL/GenBank/DDBJ whole genome shotgun (WGS) entry which is preliminary data.</text>
</comment>
<dbReference type="PROSITE" id="PS51340">
    <property type="entry name" value="MOSC"/>
    <property type="match status" value="1"/>
</dbReference>
<dbReference type="GO" id="GO:0030151">
    <property type="term" value="F:molybdenum ion binding"/>
    <property type="evidence" value="ECO:0007669"/>
    <property type="project" value="InterPro"/>
</dbReference>
<sequence>MTALTDGVLVFAVAPGRALAVVAGAAVAAGVGVAVARSLRARPPAEGQWRRAGTLTELNMYPLKSCRPYPSDSLLATESGLRRGELRDRVFVAVDRDGSFVSARTHPLLVHVEVKATPEDAAGADVRFEFHSPRVPEPLSLDLAKLTAAAAALRRIRVHGLAVSAVDCGDEAAAWLRKAVVNREIHGEATAVADLRLAFYPREATDREKVPVLTAGTQGIYSDMTSYHVLTTASLAALNAKLAQPVSWRNFRPNFVVDGPAAFEEDAWTWLRVGDAVFKVEMPCGRCLLTTVNPDTAVKDPDCEPLKTLRRQVKYYWILFGPLFFVNGVY</sequence>
<reference evidence="3" key="1">
    <citation type="submission" date="2022-12" db="EMBL/GenBank/DDBJ databases">
        <title>Chromosome-level genome assembly of the bean flower thrips Megalurothrips usitatus.</title>
        <authorList>
            <person name="Ma L."/>
            <person name="Liu Q."/>
            <person name="Li H."/>
            <person name="Cai W."/>
        </authorList>
    </citation>
    <scope>NUCLEOTIDE SEQUENCE</scope>
    <source>
        <strain evidence="3">Cailab_2022a</strain>
    </source>
</reference>
<dbReference type="InterPro" id="IPR011037">
    <property type="entry name" value="Pyrv_Knase-like_insert_dom_sf"/>
</dbReference>
<dbReference type="GO" id="GO:0003824">
    <property type="term" value="F:catalytic activity"/>
    <property type="evidence" value="ECO:0007669"/>
    <property type="project" value="InterPro"/>
</dbReference>
<evidence type="ECO:0000259" key="2">
    <source>
        <dbReference type="PROSITE" id="PS51340"/>
    </source>
</evidence>
<gene>
    <name evidence="3" type="ORF">ONE63_003108</name>
</gene>
<dbReference type="GO" id="GO:0030170">
    <property type="term" value="F:pyridoxal phosphate binding"/>
    <property type="evidence" value="ECO:0007669"/>
    <property type="project" value="InterPro"/>
</dbReference>
<feature type="domain" description="MOSC" evidence="2">
    <location>
        <begin position="202"/>
        <end position="330"/>
    </location>
</feature>
<name>A0AAV7XAG6_9NEOP</name>
<keyword evidence="4" id="KW-1185">Reference proteome</keyword>
<dbReference type="PANTHER" id="PTHR14237">
    <property type="entry name" value="MOLYBDOPTERIN COFACTOR SULFURASE MOSC"/>
    <property type="match status" value="1"/>
</dbReference>
<dbReference type="InterPro" id="IPR005303">
    <property type="entry name" value="MOCOS_middle"/>
</dbReference>
<dbReference type="InterPro" id="IPR005302">
    <property type="entry name" value="MoCF_Sase_C"/>
</dbReference>
<dbReference type="PANTHER" id="PTHR14237:SF19">
    <property type="entry name" value="MITOCHONDRIAL AMIDOXIME REDUCING COMPONENT 1"/>
    <property type="match status" value="1"/>
</dbReference>
<dbReference type="EMBL" id="JAPTSV010000013">
    <property type="protein sequence ID" value="KAJ1521438.1"/>
    <property type="molecule type" value="Genomic_DNA"/>
</dbReference>
<dbReference type="SUPFAM" id="SSF141673">
    <property type="entry name" value="MOSC N-terminal domain-like"/>
    <property type="match status" value="1"/>
</dbReference>
<dbReference type="Pfam" id="PF03476">
    <property type="entry name" value="MOSC_N"/>
    <property type="match status" value="1"/>
</dbReference>
<dbReference type="SUPFAM" id="SSF50800">
    <property type="entry name" value="PK beta-barrel domain-like"/>
    <property type="match status" value="1"/>
</dbReference>
<dbReference type="Proteomes" id="UP001075354">
    <property type="component" value="Chromosome 13"/>
</dbReference>
<evidence type="ECO:0000256" key="1">
    <source>
        <dbReference type="SAM" id="Phobius"/>
    </source>
</evidence>
<organism evidence="3 4">
    <name type="scientific">Megalurothrips usitatus</name>
    <name type="common">bean blossom thrips</name>
    <dbReference type="NCBI Taxonomy" id="439358"/>
    <lineage>
        <taxon>Eukaryota</taxon>
        <taxon>Metazoa</taxon>
        <taxon>Ecdysozoa</taxon>
        <taxon>Arthropoda</taxon>
        <taxon>Hexapoda</taxon>
        <taxon>Insecta</taxon>
        <taxon>Pterygota</taxon>
        <taxon>Neoptera</taxon>
        <taxon>Paraneoptera</taxon>
        <taxon>Thysanoptera</taxon>
        <taxon>Terebrantia</taxon>
        <taxon>Thripoidea</taxon>
        <taxon>Thripidae</taxon>
        <taxon>Megalurothrips</taxon>
    </lineage>
</organism>
<protein>
    <recommendedName>
        <fullName evidence="2">MOSC domain-containing protein</fullName>
    </recommendedName>
</protein>
<keyword evidence="1" id="KW-0472">Membrane</keyword>
<keyword evidence="1" id="KW-0812">Transmembrane</keyword>
<accession>A0AAV7XAG6</accession>
<feature type="transmembrane region" description="Helical" evidence="1">
    <location>
        <begin position="18"/>
        <end position="36"/>
    </location>
</feature>
<dbReference type="AlphaFoldDB" id="A0AAV7XAG6"/>
<evidence type="ECO:0000313" key="4">
    <source>
        <dbReference type="Proteomes" id="UP001075354"/>
    </source>
</evidence>
<evidence type="ECO:0000313" key="3">
    <source>
        <dbReference type="EMBL" id="KAJ1521438.1"/>
    </source>
</evidence>
<keyword evidence="1" id="KW-1133">Transmembrane helix</keyword>